<organism evidence="1 2">
    <name type="scientific">Roseimicrobium gellanilyticum</name>
    <dbReference type="NCBI Taxonomy" id="748857"/>
    <lineage>
        <taxon>Bacteria</taxon>
        <taxon>Pseudomonadati</taxon>
        <taxon>Verrucomicrobiota</taxon>
        <taxon>Verrucomicrobiia</taxon>
        <taxon>Verrucomicrobiales</taxon>
        <taxon>Verrucomicrobiaceae</taxon>
        <taxon>Roseimicrobium</taxon>
    </lineage>
</organism>
<proteinExistence type="predicted"/>
<name>A0A366HU38_9BACT</name>
<evidence type="ECO:0000313" key="1">
    <source>
        <dbReference type="EMBL" id="RBP46598.1"/>
    </source>
</evidence>
<dbReference type="Proteomes" id="UP000253426">
    <property type="component" value="Unassembled WGS sequence"/>
</dbReference>
<sequence length="196" mass="21154">MWGAGGRVFEAEEAEMRRGELIPTGVCCAGRAGRKTRRTLSGQETCLPGWQRATFLPLAALRLNQVASPARSPQSRPFYTSPRCVSASSATRGTTPSEPQTHPVANILSILCVLCPCASLRLTGIVPTARHLLPPHPFCALCVLLQLFLPCTCHVSPAIVWRNLPAPPTYVLASGTPFAHHHFPGADDWGSREILP</sequence>
<dbReference type="EMBL" id="QNRR01000002">
    <property type="protein sequence ID" value="RBP46598.1"/>
    <property type="molecule type" value="Genomic_DNA"/>
</dbReference>
<accession>A0A366HU38</accession>
<comment type="caution">
    <text evidence="1">The sequence shown here is derived from an EMBL/GenBank/DDBJ whole genome shotgun (WGS) entry which is preliminary data.</text>
</comment>
<protein>
    <submittedName>
        <fullName evidence="1">Uncharacterized protein</fullName>
    </submittedName>
</protein>
<keyword evidence="2" id="KW-1185">Reference proteome</keyword>
<gene>
    <name evidence="1" type="ORF">DES53_102990</name>
</gene>
<evidence type="ECO:0000313" key="2">
    <source>
        <dbReference type="Proteomes" id="UP000253426"/>
    </source>
</evidence>
<dbReference type="AlphaFoldDB" id="A0A366HU38"/>
<reference evidence="1 2" key="1">
    <citation type="submission" date="2018-06" db="EMBL/GenBank/DDBJ databases">
        <title>Genomic Encyclopedia of Type Strains, Phase IV (KMG-IV): sequencing the most valuable type-strain genomes for metagenomic binning, comparative biology and taxonomic classification.</title>
        <authorList>
            <person name="Goeker M."/>
        </authorList>
    </citation>
    <scope>NUCLEOTIDE SEQUENCE [LARGE SCALE GENOMIC DNA]</scope>
    <source>
        <strain evidence="1 2">DSM 25532</strain>
    </source>
</reference>